<dbReference type="PANTHER" id="PTHR48207:SF3">
    <property type="entry name" value="SUCCINATE--HYDROXYMETHYLGLUTARATE COA-TRANSFERASE"/>
    <property type="match status" value="1"/>
</dbReference>
<protein>
    <submittedName>
        <fullName evidence="2">CaiB/BaiF CoA transferase family protein</fullName>
    </submittedName>
</protein>
<dbReference type="Pfam" id="PF02515">
    <property type="entry name" value="CoA_transf_3"/>
    <property type="match status" value="1"/>
</dbReference>
<sequence length="373" mass="39849">MLSGPFATLILGDLGAEIIKIEHPGRGDLTRAVQPTLEGTDTTAYFASLNGGKKSVTLDLSTPPGTAAFERLASTADVIIENYRPNTMERWGLGYDALSAANPDLVYCSISGFASGTYRDLPAFDMVVQALSGSMSVTGTADGPPLRPGLPIGDICAGMYAVIGVLAALSARDEVGGQYVEAPMYGGLASWLTERAGYTFATDSPYPRTGTVHPTLAPYRTFQTADGWFAVAIGSEGSWQSFCDAIDRPDLRDDPRFASNTDRVANRETLQEILEPLFARNSADEWFARFRQHGVPGAPVRDTTEVFEDEHLLSAPYTTTETVGDTELTLVTVPLLFSSLRTDLNRTPPSLGEHTDAVLGSVLTPEELAGLGG</sequence>
<dbReference type="AlphaFoldDB" id="A0ABD5UBY8"/>
<accession>A0ABD5UBY8</accession>
<dbReference type="InterPro" id="IPR023606">
    <property type="entry name" value="CoA-Trfase_III_dom_1_sf"/>
</dbReference>
<dbReference type="InterPro" id="IPR044855">
    <property type="entry name" value="CoA-Trfase_III_dom3_sf"/>
</dbReference>
<keyword evidence="3" id="KW-1185">Reference proteome</keyword>
<dbReference type="SUPFAM" id="SSF89796">
    <property type="entry name" value="CoA-transferase family III (CaiB/BaiF)"/>
    <property type="match status" value="1"/>
</dbReference>
<name>A0ABD5UBY8_9EURY</name>
<dbReference type="EMBL" id="JBHSXM010000002">
    <property type="protein sequence ID" value="MFC6837854.1"/>
    <property type="molecule type" value="Genomic_DNA"/>
</dbReference>
<dbReference type="Gene3D" id="3.40.50.10540">
    <property type="entry name" value="Crotonobetainyl-coa:carnitine coa-transferase, domain 1"/>
    <property type="match status" value="1"/>
</dbReference>
<comment type="caution">
    <text evidence="2">The sequence shown here is derived from an EMBL/GenBank/DDBJ whole genome shotgun (WGS) entry which is preliminary data.</text>
</comment>
<evidence type="ECO:0000313" key="3">
    <source>
        <dbReference type="Proteomes" id="UP001596406"/>
    </source>
</evidence>
<dbReference type="RefSeq" id="WP_304449571.1">
    <property type="nucleotide sequence ID" value="NZ_JARRAH010000002.1"/>
</dbReference>
<proteinExistence type="predicted"/>
<dbReference type="GO" id="GO:0016740">
    <property type="term" value="F:transferase activity"/>
    <property type="evidence" value="ECO:0007669"/>
    <property type="project" value="UniProtKB-KW"/>
</dbReference>
<reference evidence="2 3" key="1">
    <citation type="journal article" date="2019" name="Int. J. Syst. Evol. Microbiol.">
        <title>The Global Catalogue of Microorganisms (GCM) 10K type strain sequencing project: providing services to taxonomists for standard genome sequencing and annotation.</title>
        <authorList>
            <consortium name="The Broad Institute Genomics Platform"/>
            <consortium name="The Broad Institute Genome Sequencing Center for Infectious Disease"/>
            <person name="Wu L."/>
            <person name="Ma J."/>
        </authorList>
    </citation>
    <scope>NUCLEOTIDE SEQUENCE [LARGE SCALE GENOMIC DNA]</scope>
    <source>
        <strain evidence="2 3">PSRA2</strain>
    </source>
</reference>
<dbReference type="InterPro" id="IPR003673">
    <property type="entry name" value="CoA-Trfase_fam_III"/>
</dbReference>
<organism evidence="2 3">
    <name type="scientific">Halomarina ordinaria</name>
    <dbReference type="NCBI Taxonomy" id="3033939"/>
    <lineage>
        <taxon>Archaea</taxon>
        <taxon>Methanobacteriati</taxon>
        <taxon>Methanobacteriota</taxon>
        <taxon>Stenosarchaea group</taxon>
        <taxon>Halobacteria</taxon>
        <taxon>Halobacteriales</taxon>
        <taxon>Natronomonadaceae</taxon>
        <taxon>Halomarina</taxon>
    </lineage>
</organism>
<dbReference type="Proteomes" id="UP001596406">
    <property type="component" value="Unassembled WGS sequence"/>
</dbReference>
<dbReference type="InterPro" id="IPR050483">
    <property type="entry name" value="CoA-transferase_III_domain"/>
</dbReference>
<evidence type="ECO:0000313" key="2">
    <source>
        <dbReference type="EMBL" id="MFC6837854.1"/>
    </source>
</evidence>
<dbReference type="PANTHER" id="PTHR48207">
    <property type="entry name" value="SUCCINATE--HYDROXYMETHYLGLUTARATE COA-TRANSFERASE"/>
    <property type="match status" value="1"/>
</dbReference>
<dbReference type="Gene3D" id="3.30.1540.10">
    <property type="entry name" value="formyl-coa transferase, domain 3"/>
    <property type="match status" value="1"/>
</dbReference>
<evidence type="ECO:0000256" key="1">
    <source>
        <dbReference type="ARBA" id="ARBA00022679"/>
    </source>
</evidence>
<gene>
    <name evidence="2" type="ORF">ACFQHK_15300</name>
</gene>
<keyword evidence="1 2" id="KW-0808">Transferase</keyword>